<evidence type="ECO:0000313" key="2">
    <source>
        <dbReference type="EMBL" id="MFC3813144.1"/>
    </source>
</evidence>
<gene>
    <name evidence="2" type="ORF">ACFOOI_20935</name>
</gene>
<dbReference type="Proteomes" id="UP001595616">
    <property type="component" value="Unassembled WGS sequence"/>
</dbReference>
<evidence type="ECO:0000256" key="1">
    <source>
        <dbReference type="SAM" id="SignalP"/>
    </source>
</evidence>
<keyword evidence="3" id="KW-1185">Reference proteome</keyword>
<accession>A0ABV7Z0R0</accession>
<reference evidence="3" key="1">
    <citation type="journal article" date="2019" name="Int. J. Syst. Evol. Microbiol.">
        <title>The Global Catalogue of Microorganisms (GCM) 10K type strain sequencing project: providing services to taxonomists for standard genome sequencing and annotation.</title>
        <authorList>
            <consortium name="The Broad Institute Genomics Platform"/>
            <consortium name="The Broad Institute Genome Sequencing Center for Infectious Disease"/>
            <person name="Wu L."/>
            <person name="Ma J."/>
        </authorList>
    </citation>
    <scope>NUCLEOTIDE SEQUENCE [LARGE SCALE GENOMIC DNA]</scope>
    <source>
        <strain evidence="3">CECT 7956</strain>
    </source>
</reference>
<evidence type="ECO:0000313" key="3">
    <source>
        <dbReference type="Proteomes" id="UP001595616"/>
    </source>
</evidence>
<protein>
    <recommendedName>
        <fullName evidence="4">Outer membrane protein beta-barrel domain-containing protein</fullName>
    </recommendedName>
</protein>
<comment type="caution">
    <text evidence="2">The sequence shown here is derived from an EMBL/GenBank/DDBJ whole genome shotgun (WGS) entry which is preliminary data.</text>
</comment>
<organism evidence="2 3">
    <name type="scientific">Lacihabitans lacunae</name>
    <dbReference type="NCBI Taxonomy" id="1028214"/>
    <lineage>
        <taxon>Bacteria</taxon>
        <taxon>Pseudomonadati</taxon>
        <taxon>Bacteroidota</taxon>
        <taxon>Cytophagia</taxon>
        <taxon>Cytophagales</taxon>
        <taxon>Leadbetterellaceae</taxon>
        <taxon>Lacihabitans</taxon>
    </lineage>
</organism>
<keyword evidence="1" id="KW-0732">Signal</keyword>
<sequence length="180" mass="20276">MKIFKITVILFLITTTASIAQYDNNWAVGLKVGEPLGINIRKYFAYGEKAFDLNVGSYGFLFGSNRTYRGDQLYNQAGITVQGLFQYHRSLGRNERIHYYYGYGAHLNNRKKFLKASTGLRDNKENLFSFGPAVNAGIEYKIPQNDLGVFLDAGGYLELAPSLFFVAPMANIGLRLHLIK</sequence>
<dbReference type="EMBL" id="JBHRYQ010000001">
    <property type="protein sequence ID" value="MFC3813144.1"/>
    <property type="molecule type" value="Genomic_DNA"/>
</dbReference>
<proteinExistence type="predicted"/>
<feature type="signal peptide" evidence="1">
    <location>
        <begin position="1"/>
        <end position="20"/>
    </location>
</feature>
<evidence type="ECO:0008006" key="4">
    <source>
        <dbReference type="Google" id="ProtNLM"/>
    </source>
</evidence>
<dbReference type="RefSeq" id="WP_379840049.1">
    <property type="nucleotide sequence ID" value="NZ_JBHRYQ010000001.1"/>
</dbReference>
<feature type="chain" id="PRO_5045770071" description="Outer membrane protein beta-barrel domain-containing protein" evidence="1">
    <location>
        <begin position="21"/>
        <end position="180"/>
    </location>
</feature>
<name>A0ABV7Z0R0_9BACT</name>